<proteinExistence type="predicted"/>
<dbReference type="AlphaFoldDB" id="Q4ABQ1"/>
<organism evidence="1">
    <name type="scientific">Brassica rapa subsp. pekinensis</name>
    <name type="common">Chinese cabbage</name>
    <name type="synonym">Brassica pekinensis</name>
    <dbReference type="NCBI Taxonomy" id="51351"/>
    <lineage>
        <taxon>Eukaryota</taxon>
        <taxon>Viridiplantae</taxon>
        <taxon>Streptophyta</taxon>
        <taxon>Embryophyta</taxon>
        <taxon>Tracheophyta</taxon>
        <taxon>Spermatophyta</taxon>
        <taxon>Magnoliopsida</taxon>
        <taxon>eudicotyledons</taxon>
        <taxon>Gunneridae</taxon>
        <taxon>Pentapetalae</taxon>
        <taxon>rosids</taxon>
        <taxon>malvids</taxon>
        <taxon>Brassicales</taxon>
        <taxon>Brassicaceae</taxon>
        <taxon>Brassiceae</taxon>
        <taxon>Brassica</taxon>
    </lineage>
</organism>
<accession>Q4ABQ1</accession>
<protein>
    <submittedName>
        <fullName evidence="1">80A08_16</fullName>
    </submittedName>
</protein>
<evidence type="ECO:0000313" key="1">
    <source>
        <dbReference type="EMBL" id="AAZ67601.1"/>
    </source>
</evidence>
<reference evidence="1" key="1">
    <citation type="submission" date="2005-08" db="EMBL/GenBank/DDBJ databases">
        <title>Complete sequence of a Brassica rapa BAC clone.</title>
        <authorList>
            <consortium name="KBGP"/>
            <person name="Yang T.J."/>
            <person name="Kim J.S."/>
            <person name="Kwon S.J."/>
            <person name="Kim J.A."/>
            <person name="Lim K.B."/>
            <person name="Jin M."/>
            <person name="Park J.Y."/>
            <person name="Lim M.H."/>
            <person name="Lim Y.P."/>
            <person name="Choi B.S."/>
            <person name="Park B.S."/>
        </authorList>
    </citation>
    <scope>NUCLEOTIDE SEQUENCE</scope>
    <source>
        <tissue evidence="1">Young Leaves</tissue>
    </source>
</reference>
<gene>
    <name evidence="1" type="primary">80A08_16</name>
</gene>
<dbReference type="EMBL" id="AC155344">
    <property type="protein sequence ID" value="AAZ67601.1"/>
    <property type="molecule type" value="Genomic_DNA"/>
</dbReference>
<sequence>MTWFRSFKTGTVSGVCERWNCWQRPATSCREAGGDAMYLPQKRDQVATAKEHSKNKCLMVSSALEQRAQPGWIASPQEIKRSRVGNLPRNAVQVMKEQRGISSLNQTTECQGTIGAEVRNLSQVTLEENVLLKPPEWFLHEYKSLPFAGEGTDMVDKTICSVSAVSERAGGRCQLPLRTACDTVALLGILNARGPDEPKMRLSGPNSVQ</sequence>
<name>Q4ABQ1_BRARP</name>